<comment type="similarity">
    <text evidence="2">Belongs to the eukaryotic ribosomal protein eS10 family.</text>
</comment>
<dbReference type="InterPro" id="IPR005326">
    <property type="entry name" value="Plectin_eS10_N"/>
</dbReference>
<name>A0AAD9UP34_9APIC</name>
<comment type="subcellular location">
    <subcellularLocation>
        <location evidence="1">Cytoplasm</location>
    </subcellularLocation>
</comment>
<evidence type="ECO:0000313" key="8">
    <source>
        <dbReference type="Proteomes" id="UP001214638"/>
    </source>
</evidence>
<keyword evidence="3" id="KW-0963">Cytoplasm</keyword>
<dbReference type="Proteomes" id="UP001214638">
    <property type="component" value="Unassembled WGS sequence"/>
</dbReference>
<dbReference type="EMBL" id="JALLKP010000002">
    <property type="protein sequence ID" value="KAK2196330.1"/>
    <property type="molecule type" value="Genomic_DNA"/>
</dbReference>
<evidence type="ECO:0000256" key="2">
    <source>
        <dbReference type="ARBA" id="ARBA00007278"/>
    </source>
</evidence>
<accession>A0AAD9UP34</accession>
<evidence type="ECO:0000256" key="1">
    <source>
        <dbReference type="ARBA" id="ARBA00004496"/>
    </source>
</evidence>
<dbReference type="InterPro" id="IPR037447">
    <property type="entry name" value="Ribosomal_eS10"/>
</dbReference>
<dbReference type="GO" id="GO:0003723">
    <property type="term" value="F:RNA binding"/>
    <property type="evidence" value="ECO:0007669"/>
    <property type="project" value="TreeGrafter"/>
</dbReference>
<reference evidence="7" key="1">
    <citation type="journal article" date="2023" name="Nat. Microbiol.">
        <title>Babesia duncani multi-omics identifies virulence factors and drug targets.</title>
        <authorList>
            <person name="Singh P."/>
            <person name="Lonardi S."/>
            <person name="Liang Q."/>
            <person name="Vydyam P."/>
            <person name="Khabirova E."/>
            <person name="Fang T."/>
            <person name="Gihaz S."/>
            <person name="Thekkiniath J."/>
            <person name="Munshi M."/>
            <person name="Abel S."/>
            <person name="Ciampossin L."/>
            <person name="Batugedara G."/>
            <person name="Gupta M."/>
            <person name="Lu X.M."/>
            <person name="Lenz T."/>
            <person name="Chakravarty S."/>
            <person name="Cornillot E."/>
            <person name="Hu Y."/>
            <person name="Ma W."/>
            <person name="Gonzalez L.M."/>
            <person name="Sanchez S."/>
            <person name="Estrada K."/>
            <person name="Sanchez-Flores A."/>
            <person name="Montero E."/>
            <person name="Harb O.S."/>
            <person name="Le Roch K.G."/>
            <person name="Mamoun C.B."/>
        </authorList>
    </citation>
    <scope>NUCLEOTIDE SEQUENCE</scope>
    <source>
        <strain evidence="7">WA1</strain>
    </source>
</reference>
<sequence>MGVARMKYSLIPRENKVMIYEYLMREGVLVVQKDPKIPSHPEISVPNLHVLMTMKSLKSKNFVDENFNWQHLYFTLTDQGIEYLRNFLHLPPTVFPATLTKKQPMKASMREEV</sequence>
<evidence type="ECO:0000313" key="7">
    <source>
        <dbReference type="EMBL" id="KAK2196330.1"/>
    </source>
</evidence>
<protein>
    <submittedName>
        <fullName evidence="7">Bifunctional 40S Ribosomal protein S10/Plectin-S10</fullName>
    </submittedName>
</protein>
<keyword evidence="4 7" id="KW-0689">Ribosomal protein</keyword>
<evidence type="ECO:0000256" key="4">
    <source>
        <dbReference type="ARBA" id="ARBA00022980"/>
    </source>
</evidence>
<evidence type="ECO:0000259" key="6">
    <source>
        <dbReference type="Pfam" id="PF03501"/>
    </source>
</evidence>
<organism evidence="7 8">
    <name type="scientific">Babesia duncani</name>
    <dbReference type="NCBI Taxonomy" id="323732"/>
    <lineage>
        <taxon>Eukaryota</taxon>
        <taxon>Sar</taxon>
        <taxon>Alveolata</taxon>
        <taxon>Apicomplexa</taxon>
        <taxon>Aconoidasida</taxon>
        <taxon>Piroplasmida</taxon>
        <taxon>Babesiidae</taxon>
        <taxon>Babesia</taxon>
    </lineage>
</organism>
<evidence type="ECO:0000256" key="5">
    <source>
        <dbReference type="ARBA" id="ARBA00023274"/>
    </source>
</evidence>
<evidence type="ECO:0000256" key="3">
    <source>
        <dbReference type="ARBA" id="ARBA00022490"/>
    </source>
</evidence>
<comment type="caution">
    <text evidence="7">The sequence shown here is derived from an EMBL/GenBank/DDBJ whole genome shotgun (WGS) entry which is preliminary data.</text>
</comment>
<keyword evidence="8" id="KW-1185">Reference proteome</keyword>
<dbReference type="Pfam" id="PF03501">
    <property type="entry name" value="S10_plectin"/>
    <property type="match status" value="1"/>
</dbReference>
<dbReference type="GeneID" id="94335870"/>
<dbReference type="GO" id="GO:0003735">
    <property type="term" value="F:structural constituent of ribosome"/>
    <property type="evidence" value="ECO:0007669"/>
    <property type="project" value="TreeGrafter"/>
</dbReference>
<dbReference type="AlphaFoldDB" id="A0AAD9UP34"/>
<keyword evidence="5" id="KW-0687">Ribonucleoprotein</keyword>
<proteinExistence type="inferred from homology"/>
<dbReference type="PANTHER" id="PTHR12146">
    <property type="entry name" value="40S RIBOSOMAL PROTEIN S10"/>
    <property type="match status" value="1"/>
</dbReference>
<dbReference type="KEGG" id="bdw:94335870"/>
<dbReference type="GO" id="GO:0022627">
    <property type="term" value="C:cytosolic small ribosomal subunit"/>
    <property type="evidence" value="ECO:0007669"/>
    <property type="project" value="TreeGrafter"/>
</dbReference>
<dbReference type="Gene3D" id="1.10.10.10">
    <property type="entry name" value="Winged helix-like DNA-binding domain superfamily/Winged helix DNA-binding domain"/>
    <property type="match status" value="1"/>
</dbReference>
<dbReference type="RefSeq" id="XP_067803172.1">
    <property type="nucleotide sequence ID" value="XM_067946608.1"/>
</dbReference>
<dbReference type="FunFam" id="1.10.10.10:FF:000025">
    <property type="entry name" value="40S ribosomal protein S10"/>
    <property type="match status" value="1"/>
</dbReference>
<gene>
    <name evidence="7" type="ORF">BdWA1_001572</name>
</gene>
<feature type="domain" description="Plectin/eS10 N-terminal" evidence="6">
    <location>
        <begin position="11"/>
        <end position="102"/>
    </location>
</feature>
<dbReference type="InterPro" id="IPR036388">
    <property type="entry name" value="WH-like_DNA-bd_sf"/>
</dbReference>
<dbReference type="PANTHER" id="PTHR12146:SF0">
    <property type="entry name" value="RIBOSOMAL PROTEIN S10"/>
    <property type="match status" value="1"/>
</dbReference>